<proteinExistence type="predicted"/>
<gene>
    <name evidence="1" type="ORF">CQ13_01290</name>
</gene>
<dbReference type="Proteomes" id="UP000052023">
    <property type="component" value="Unassembled WGS sequence"/>
</dbReference>
<accession>A0A0R3NI36</accession>
<reference evidence="1 2" key="1">
    <citation type="submission" date="2014-03" db="EMBL/GenBank/DDBJ databases">
        <title>Bradyrhizobium valentinum sp. nov., isolated from effective nodules of Lupinus mariae-josephae, a lupine endemic of basic-lime soils in Eastern Spain.</title>
        <authorList>
            <person name="Duran D."/>
            <person name="Rey L."/>
            <person name="Navarro A."/>
            <person name="Busquets A."/>
            <person name="Imperial J."/>
            <person name="Ruiz-Argueso T."/>
        </authorList>
    </citation>
    <scope>NUCLEOTIDE SEQUENCE [LARGE SCALE GENOMIC DNA]</scope>
    <source>
        <strain evidence="1 2">Ro19</strain>
    </source>
</reference>
<organism evidence="1 2">
    <name type="scientific">Bradyrhizobium retamae</name>
    <dbReference type="NCBI Taxonomy" id="1300035"/>
    <lineage>
        <taxon>Bacteria</taxon>
        <taxon>Pseudomonadati</taxon>
        <taxon>Pseudomonadota</taxon>
        <taxon>Alphaproteobacteria</taxon>
        <taxon>Hyphomicrobiales</taxon>
        <taxon>Nitrobacteraceae</taxon>
        <taxon>Bradyrhizobium</taxon>
    </lineage>
</organism>
<dbReference type="EMBL" id="LLYA01000001">
    <property type="protein sequence ID" value="KRR30319.1"/>
    <property type="molecule type" value="Genomic_DNA"/>
</dbReference>
<sequence length="112" mass="12666">MTASKRRSLAASIATSQHLRPDCDVASADQIKRSFAKICSDQIVRSPASTDVNLRSRRAYRITIAIERFQETGLVEMSIWLNAPQRVLVYKKCRFQRAIVPPKTHGSPRLII</sequence>
<keyword evidence="2" id="KW-1185">Reference proteome</keyword>
<protein>
    <submittedName>
        <fullName evidence="1">Uncharacterized protein</fullName>
    </submittedName>
</protein>
<evidence type="ECO:0000313" key="2">
    <source>
        <dbReference type="Proteomes" id="UP000052023"/>
    </source>
</evidence>
<name>A0A0R3NI36_9BRAD</name>
<comment type="caution">
    <text evidence="1">The sequence shown here is derived from an EMBL/GenBank/DDBJ whole genome shotgun (WGS) entry which is preliminary data.</text>
</comment>
<dbReference type="AlphaFoldDB" id="A0A0R3NI36"/>
<evidence type="ECO:0000313" key="1">
    <source>
        <dbReference type="EMBL" id="KRR30319.1"/>
    </source>
</evidence>